<keyword evidence="6 11" id="KW-0378">Hydrolase</keyword>
<protein>
    <recommendedName>
        <fullName evidence="4">NAD(+) diphosphatase</fullName>
        <ecNumber evidence="4">3.6.1.22</ecNumber>
    </recommendedName>
</protein>
<evidence type="ECO:0000256" key="5">
    <source>
        <dbReference type="ARBA" id="ARBA00022723"/>
    </source>
</evidence>
<dbReference type="GO" id="GO:0006742">
    <property type="term" value="P:NADP+ catabolic process"/>
    <property type="evidence" value="ECO:0007669"/>
    <property type="project" value="TreeGrafter"/>
</dbReference>
<evidence type="ECO:0000256" key="8">
    <source>
        <dbReference type="ARBA" id="ARBA00023027"/>
    </source>
</evidence>
<dbReference type="Gene3D" id="3.90.79.10">
    <property type="entry name" value="Nucleoside Triphosphate Pyrophosphohydrolase"/>
    <property type="match status" value="1"/>
</dbReference>
<dbReference type="Pfam" id="PF00293">
    <property type="entry name" value="NUDIX"/>
    <property type="match status" value="1"/>
</dbReference>
<keyword evidence="7" id="KW-0460">Magnesium</keyword>
<dbReference type="PANTHER" id="PTHR42904:SF6">
    <property type="entry name" value="NAD-CAPPED RNA HYDROLASE NUDT12"/>
    <property type="match status" value="1"/>
</dbReference>
<keyword evidence="5" id="KW-0479">Metal-binding</keyword>
<evidence type="ECO:0000313" key="12">
    <source>
        <dbReference type="Proteomes" id="UP000807353"/>
    </source>
</evidence>
<dbReference type="PROSITE" id="PS00893">
    <property type="entry name" value="NUDIX_BOX"/>
    <property type="match status" value="1"/>
</dbReference>
<comment type="cofactor">
    <cofactor evidence="2">
        <name>Zn(2+)</name>
        <dbReference type="ChEBI" id="CHEBI:29105"/>
    </cofactor>
</comment>
<evidence type="ECO:0000256" key="9">
    <source>
        <dbReference type="ARBA" id="ARBA00023679"/>
    </source>
</evidence>
<dbReference type="Proteomes" id="UP000807353">
    <property type="component" value="Unassembled WGS sequence"/>
</dbReference>
<dbReference type="Gene3D" id="3.90.79.20">
    <property type="match status" value="1"/>
</dbReference>
<keyword evidence="8" id="KW-0520">NAD</keyword>
<dbReference type="GO" id="GO:0035529">
    <property type="term" value="F:NADH pyrophosphatase activity"/>
    <property type="evidence" value="ECO:0007669"/>
    <property type="project" value="TreeGrafter"/>
</dbReference>
<dbReference type="GO" id="GO:0005829">
    <property type="term" value="C:cytosol"/>
    <property type="evidence" value="ECO:0007669"/>
    <property type="project" value="TreeGrafter"/>
</dbReference>
<feature type="domain" description="Nudix hydrolase" evidence="10">
    <location>
        <begin position="241"/>
        <end position="383"/>
    </location>
</feature>
<dbReference type="OrthoDB" id="10249612at2759"/>
<keyword evidence="12" id="KW-1185">Reference proteome</keyword>
<dbReference type="CDD" id="cd03429">
    <property type="entry name" value="NUDIX_NADH_pyrophosphatase_Nudt13"/>
    <property type="match status" value="1"/>
</dbReference>
<dbReference type="PROSITE" id="PS51462">
    <property type="entry name" value="NUDIX"/>
    <property type="match status" value="1"/>
</dbReference>
<accession>A0A9P6CHA4</accession>
<dbReference type="InterPro" id="IPR000086">
    <property type="entry name" value="NUDIX_hydrolase_dom"/>
</dbReference>
<dbReference type="GO" id="GO:0005777">
    <property type="term" value="C:peroxisome"/>
    <property type="evidence" value="ECO:0007669"/>
    <property type="project" value="TreeGrafter"/>
</dbReference>
<gene>
    <name evidence="11" type="ORF">BDZ94DRAFT_1169145</name>
</gene>
<dbReference type="InterPro" id="IPR015375">
    <property type="entry name" value="NADH_PPase-like_N"/>
</dbReference>
<dbReference type="InterPro" id="IPR015797">
    <property type="entry name" value="NUDIX_hydrolase-like_dom_sf"/>
</dbReference>
<dbReference type="PANTHER" id="PTHR42904">
    <property type="entry name" value="NUDIX HYDROLASE, NUDC SUBFAMILY"/>
    <property type="match status" value="1"/>
</dbReference>
<evidence type="ECO:0000256" key="4">
    <source>
        <dbReference type="ARBA" id="ARBA00012381"/>
    </source>
</evidence>
<evidence type="ECO:0000256" key="1">
    <source>
        <dbReference type="ARBA" id="ARBA00001946"/>
    </source>
</evidence>
<dbReference type="InterPro" id="IPR020084">
    <property type="entry name" value="NUDIX_hydrolase_CS"/>
</dbReference>
<dbReference type="EMBL" id="MU150294">
    <property type="protein sequence ID" value="KAF9460734.1"/>
    <property type="molecule type" value="Genomic_DNA"/>
</dbReference>
<evidence type="ECO:0000256" key="7">
    <source>
        <dbReference type="ARBA" id="ARBA00022842"/>
    </source>
</evidence>
<comment type="caution">
    <text evidence="11">The sequence shown here is derived from an EMBL/GenBank/DDBJ whole genome shotgun (WGS) entry which is preliminary data.</text>
</comment>
<evidence type="ECO:0000259" key="10">
    <source>
        <dbReference type="PROSITE" id="PS51462"/>
    </source>
</evidence>
<name>A0A9P6CHA4_9AGAR</name>
<evidence type="ECO:0000256" key="2">
    <source>
        <dbReference type="ARBA" id="ARBA00001947"/>
    </source>
</evidence>
<dbReference type="InterPro" id="IPR050241">
    <property type="entry name" value="NAD-cap_RNA_hydrolase_NudC"/>
</dbReference>
<comment type="similarity">
    <text evidence="3">Belongs to the Nudix hydrolase family. NudC subfamily.</text>
</comment>
<dbReference type="GO" id="GO:0046872">
    <property type="term" value="F:metal ion binding"/>
    <property type="evidence" value="ECO:0007669"/>
    <property type="project" value="UniProtKB-KW"/>
</dbReference>
<evidence type="ECO:0000256" key="6">
    <source>
        <dbReference type="ARBA" id="ARBA00022801"/>
    </source>
</evidence>
<sequence>MHLRRRRNFFAGSPLNRLSWLRTSHSFLNAIIISPTTRWLVFDSGRPLVVASSQDTSEQNLAYLTTDDDEGQLVIEPSDVSHSPTEAVRHRYARIVFLGLEEQSSANALPSSDFVDPKAAINNLKGIPYFSLDVSDLDFSQERLQDILNGTLQGREGHLFSWSEPRVLMTGLDRFPGAVFAQARSLVDWNLRNKFCPACGSSTYSMWGGWKISCSSLLPWANNTGRKPCLTSKGLHNFTHPRTDPVVIMIALNEAGDKILLGRGKKFPGKFYSALAGFVEPGETFENAVAREMWEEAGVTVWDVRYHSGQPWPYPANLMVGFYARADETQPIRTDLDNELVGRTFTLIMCLDARWYTRDEILSVLSHPLGGMFGAAEYKKMAESTEGRTSDDKHLDPTFHLKSLDDLPFRLPPPTAIAGVLIRDWVDGKISFGSTSALQRGHL</sequence>
<dbReference type="Pfam" id="PF09296">
    <property type="entry name" value="NUDIX-like"/>
    <property type="match status" value="1"/>
</dbReference>
<dbReference type="EC" id="3.6.1.22" evidence="4"/>
<proteinExistence type="inferred from homology"/>
<dbReference type="InterPro" id="IPR049734">
    <property type="entry name" value="NudC-like_C"/>
</dbReference>
<reference evidence="11" key="1">
    <citation type="submission" date="2020-11" db="EMBL/GenBank/DDBJ databases">
        <authorList>
            <consortium name="DOE Joint Genome Institute"/>
            <person name="Ahrendt S."/>
            <person name="Riley R."/>
            <person name="Andreopoulos W."/>
            <person name="Labutti K."/>
            <person name="Pangilinan J."/>
            <person name="Ruiz-Duenas F.J."/>
            <person name="Barrasa J.M."/>
            <person name="Sanchez-Garcia M."/>
            <person name="Camarero S."/>
            <person name="Miyauchi S."/>
            <person name="Serrano A."/>
            <person name="Linde D."/>
            <person name="Babiker R."/>
            <person name="Drula E."/>
            <person name="Ayuso-Fernandez I."/>
            <person name="Pacheco R."/>
            <person name="Padilla G."/>
            <person name="Ferreira P."/>
            <person name="Barriuso J."/>
            <person name="Kellner H."/>
            <person name="Castanera R."/>
            <person name="Alfaro M."/>
            <person name="Ramirez L."/>
            <person name="Pisabarro A.G."/>
            <person name="Kuo A."/>
            <person name="Tritt A."/>
            <person name="Lipzen A."/>
            <person name="He G."/>
            <person name="Yan M."/>
            <person name="Ng V."/>
            <person name="Cullen D."/>
            <person name="Martin F."/>
            <person name="Rosso M.-N."/>
            <person name="Henrissat B."/>
            <person name="Hibbett D."/>
            <person name="Martinez A.T."/>
            <person name="Grigoriev I.V."/>
        </authorList>
    </citation>
    <scope>NUCLEOTIDE SEQUENCE</scope>
    <source>
        <strain evidence="11">CBS 247.69</strain>
    </source>
</reference>
<dbReference type="GO" id="GO:0019677">
    <property type="term" value="P:NAD+ catabolic process"/>
    <property type="evidence" value="ECO:0007669"/>
    <property type="project" value="TreeGrafter"/>
</dbReference>
<dbReference type="AlphaFoldDB" id="A0A9P6CHA4"/>
<organism evidence="11 12">
    <name type="scientific">Collybia nuda</name>
    <dbReference type="NCBI Taxonomy" id="64659"/>
    <lineage>
        <taxon>Eukaryota</taxon>
        <taxon>Fungi</taxon>
        <taxon>Dikarya</taxon>
        <taxon>Basidiomycota</taxon>
        <taxon>Agaricomycotina</taxon>
        <taxon>Agaricomycetes</taxon>
        <taxon>Agaricomycetidae</taxon>
        <taxon>Agaricales</taxon>
        <taxon>Tricholomatineae</taxon>
        <taxon>Clitocybaceae</taxon>
        <taxon>Collybia</taxon>
    </lineage>
</organism>
<evidence type="ECO:0000256" key="3">
    <source>
        <dbReference type="ARBA" id="ARBA00009595"/>
    </source>
</evidence>
<evidence type="ECO:0000313" key="11">
    <source>
        <dbReference type="EMBL" id="KAF9460734.1"/>
    </source>
</evidence>
<comment type="catalytic activity">
    <reaction evidence="9">
        <text>a 5'-end NAD(+)-phospho-ribonucleoside in mRNA + H2O = a 5'-end phospho-adenosine-phospho-ribonucleoside in mRNA + beta-nicotinamide D-ribonucleotide + 2 H(+)</text>
        <dbReference type="Rhea" id="RHEA:60876"/>
        <dbReference type="Rhea" id="RHEA-COMP:15698"/>
        <dbReference type="Rhea" id="RHEA-COMP:15719"/>
        <dbReference type="ChEBI" id="CHEBI:14649"/>
        <dbReference type="ChEBI" id="CHEBI:15377"/>
        <dbReference type="ChEBI" id="CHEBI:15378"/>
        <dbReference type="ChEBI" id="CHEBI:144029"/>
        <dbReference type="ChEBI" id="CHEBI:144051"/>
    </reaction>
    <physiologicalReaction direction="left-to-right" evidence="9">
        <dbReference type="Rhea" id="RHEA:60877"/>
    </physiologicalReaction>
</comment>
<comment type="cofactor">
    <cofactor evidence="1">
        <name>Mg(2+)</name>
        <dbReference type="ChEBI" id="CHEBI:18420"/>
    </cofactor>
</comment>
<dbReference type="SUPFAM" id="SSF55811">
    <property type="entry name" value="Nudix"/>
    <property type="match status" value="1"/>
</dbReference>